<accession>A0A2Z4AEF9</accession>
<gene>
    <name evidence="3" type="ORF">DF168_01020</name>
</gene>
<keyword evidence="1" id="KW-0812">Transmembrane</keyword>
<organism evidence="3 4">
    <name type="scientific">Candidatus Moanibacter tarae</name>
    <dbReference type="NCBI Taxonomy" id="2200854"/>
    <lineage>
        <taxon>Bacteria</taxon>
        <taxon>Pseudomonadati</taxon>
        <taxon>Verrucomicrobiota</taxon>
        <taxon>Opitutia</taxon>
        <taxon>Puniceicoccales</taxon>
        <taxon>Puniceicoccales incertae sedis</taxon>
        <taxon>Candidatus Moanibacter</taxon>
    </lineage>
</organism>
<evidence type="ECO:0000259" key="2">
    <source>
        <dbReference type="Pfam" id="PF00487"/>
    </source>
</evidence>
<feature type="transmembrane region" description="Helical" evidence="1">
    <location>
        <begin position="40"/>
        <end position="61"/>
    </location>
</feature>
<dbReference type="AlphaFoldDB" id="A0A2Z4AEF9"/>
<feature type="domain" description="Fatty acid desaturase" evidence="2">
    <location>
        <begin position="66"/>
        <end position="317"/>
    </location>
</feature>
<dbReference type="InterPro" id="IPR005804">
    <property type="entry name" value="FA_desaturase_dom"/>
</dbReference>
<dbReference type="Proteomes" id="UP000247465">
    <property type="component" value="Chromosome"/>
</dbReference>
<dbReference type="Pfam" id="PF00487">
    <property type="entry name" value="FA_desaturase"/>
    <property type="match status" value="1"/>
</dbReference>
<proteinExistence type="predicted"/>
<feature type="transmembrane region" description="Helical" evidence="1">
    <location>
        <begin position="207"/>
        <end position="226"/>
    </location>
</feature>
<dbReference type="PANTHER" id="PTHR12879">
    <property type="entry name" value="SPHINGOLIPID DELTA 4 DESATURASE/C-4 HYDROXYLASE PROTEIN DES2"/>
    <property type="match status" value="1"/>
</dbReference>
<sequence>MKTKHTPLDEVRKKLRVFWYRCPVPVNKLRELSRPSDIQGWFQSLGHLALVGCTGVITYSFFLQQNWIGFVVALIIHGAFWSFMGSACHELGHGTVFQTKWLNRAFLWIYSVLSYHNNRNYAMSHTYHHRYTLHPEGDREVELPKNPSLKVLFVLQMLTFNVVGGFEAGGFINQMKTLCSTALARFPGEREWIEALWEDCPEERMKAVNCARITILFHVVVLLFAISFKVWLLPLIITLAPFIGNIWRYLVGVPMHCGLRDNVPDFRLCVRSITLDPLSSFLYWRMNWHTEHHMYASVPCYRLAELYHEIADDMPKPRTLVGAWREMREIWRRQQVDPSYQFDTPLPESAGRLATEQQDSLSASIGDLAPEVLAEEEGNAAG</sequence>
<dbReference type="EMBL" id="CP029803">
    <property type="protein sequence ID" value="AWT59825.1"/>
    <property type="molecule type" value="Genomic_DNA"/>
</dbReference>
<dbReference type="GO" id="GO:0042284">
    <property type="term" value="F:sphingolipid delta-4 desaturase activity"/>
    <property type="evidence" value="ECO:0007669"/>
    <property type="project" value="TreeGrafter"/>
</dbReference>
<evidence type="ECO:0000256" key="1">
    <source>
        <dbReference type="SAM" id="Phobius"/>
    </source>
</evidence>
<keyword evidence="1" id="KW-1133">Transmembrane helix</keyword>
<evidence type="ECO:0000313" key="4">
    <source>
        <dbReference type="Proteomes" id="UP000247465"/>
    </source>
</evidence>
<evidence type="ECO:0000313" key="3">
    <source>
        <dbReference type="EMBL" id="AWT59825.1"/>
    </source>
</evidence>
<reference evidence="3 4" key="1">
    <citation type="submission" date="2018-06" db="EMBL/GenBank/DDBJ databases">
        <title>Draft Genome Sequence of a Novel Marine Bacterium Related to the Verrucomicrobia.</title>
        <authorList>
            <person name="Vosseberg J."/>
            <person name="Martijn J."/>
            <person name="Ettema T.J.G."/>
        </authorList>
    </citation>
    <scope>NUCLEOTIDE SEQUENCE [LARGE SCALE GENOMIC DNA]</scope>
    <source>
        <strain evidence="3">TARA_B100001123</strain>
    </source>
</reference>
<keyword evidence="1" id="KW-0472">Membrane</keyword>
<dbReference type="PANTHER" id="PTHR12879:SF8">
    <property type="entry name" value="SPHINGOLIPID DELTA(4)-DESATURASE DES1"/>
    <property type="match status" value="1"/>
</dbReference>
<feature type="transmembrane region" description="Helical" evidence="1">
    <location>
        <begin position="67"/>
        <end position="84"/>
    </location>
</feature>
<name>A0A2Z4AEF9_9BACT</name>
<protein>
    <recommendedName>
        <fullName evidence="2">Fatty acid desaturase domain-containing protein</fullName>
    </recommendedName>
</protein>
<dbReference type="GO" id="GO:0046513">
    <property type="term" value="P:ceramide biosynthetic process"/>
    <property type="evidence" value="ECO:0007669"/>
    <property type="project" value="TreeGrafter"/>
</dbReference>
<dbReference type="KEGG" id="mtar:DF168_01020"/>
<dbReference type="GO" id="GO:0016020">
    <property type="term" value="C:membrane"/>
    <property type="evidence" value="ECO:0007669"/>
    <property type="project" value="GOC"/>
</dbReference>